<gene>
    <name evidence="2" type="ORF">GQ602_003893</name>
</gene>
<dbReference type="PANTHER" id="PTHR40788:SF1">
    <property type="entry name" value="IPA PROTEIN"/>
    <property type="match status" value="1"/>
</dbReference>
<proteinExistence type="predicted"/>
<evidence type="ECO:0000313" key="2">
    <source>
        <dbReference type="EMBL" id="KAF4587200.1"/>
    </source>
</evidence>
<comment type="caution">
    <text evidence="2">The sequence shown here is derived from an EMBL/GenBank/DDBJ whole genome shotgun (WGS) entry which is preliminary data.</text>
</comment>
<dbReference type="AlphaFoldDB" id="A0A8H4Q5U8"/>
<evidence type="ECO:0000256" key="1">
    <source>
        <dbReference type="SAM" id="MobiDB-lite"/>
    </source>
</evidence>
<name>A0A8H4Q5U8_9HYPO</name>
<dbReference type="OrthoDB" id="2922289at2759"/>
<dbReference type="EMBL" id="JAACLJ010000004">
    <property type="protein sequence ID" value="KAF4587200.1"/>
    <property type="molecule type" value="Genomic_DNA"/>
</dbReference>
<evidence type="ECO:0000313" key="3">
    <source>
        <dbReference type="Proteomes" id="UP000562929"/>
    </source>
</evidence>
<sequence length="173" mass="19582">MVYHKQHREEDGFTKPQLTNAKSKAGKRSKNPSPAPKTSKEVIRQRRNKANKQESAKAVGGDRHAAVQQVDPPKTFRVNASTASVFATLFDRSESRGAVRWTAFEAAMTDLGFTVMPQFGSIYRFAPPENKGFSNAFSVHRPHKSRMEDYKMHPLARQLRDLYGWGVETFEVV</sequence>
<protein>
    <submittedName>
        <fullName evidence="2">Ipa protein</fullName>
    </submittedName>
</protein>
<dbReference type="PANTHER" id="PTHR40788">
    <property type="entry name" value="CLR5 DOMAIN-CONTAINING PROTEIN-RELATED"/>
    <property type="match status" value="1"/>
</dbReference>
<feature type="region of interest" description="Disordered" evidence="1">
    <location>
        <begin position="1"/>
        <end position="72"/>
    </location>
</feature>
<reference evidence="2 3" key="1">
    <citation type="journal article" date="2020" name="G3 (Bethesda)">
        <title>Genetic Underpinnings of Host Manipulation by Ophiocordyceps as Revealed by Comparative Transcriptomics.</title>
        <authorList>
            <person name="Will I."/>
            <person name="Das B."/>
            <person name="Trinh T."/>
            <person name="Brachmann A."/>
            <person name="Ohm R.A."/>
            <person name="de Bekker C."/>
        </authorList>
    </citation>
    <scope>NUCLEOTIDE SEQUENCE [LARGE SCALE GENOMIC DNA]</scope>
    <source>
        <strain evidence="2 3">EC05</strain>
    </source>
</reference>
<keyword evidence="3" id="KW-1185">Reference proteome</keyword>
<feature type="compositionally biased region" description="Basic and acidic residues" evidence="1">
    <location>
        <begin position="51"/>
        <end position="65"/>
    </location>
</feature>
<accession>A0A8H4Q5U8</accession>
<dbReference type="Proteomes" id="UP000562929">
    <property type="component" value="Unassembled WGS sequence"/>
</dbReference>
<organism evidence="2 3">
    <name type="scientific">Ophiocordyceps camponoti-floridani</name>
    <dbReference type="NCBI Taxonomy" id="2030778"/>
    <lineage>
        <taxon>Eukaryota</taxon>
        <taxon>Fungi</taxon>
        <taxon>Dikarya</taxon>
        <taxon>Ascomycota</taxon>
        <taxon>Pezizomycotina</taxon>
        <taxon>Sordariomycetes</taxon>
        <taxon>Hypocreomycetidae</taxon>
        <taxon>Hypocreales</taxon>
        <taxon>Ophiocordycipitaceae</taxon>
        <taxon>Ophiocordyceps</taxon>
    </lineage>
</organism>